<dbReference type="SUPFAM" id="SSF46894">
    <property type="entry name" value="C-terminal effector domain of the bipartite response regulators"/>
    <property type="match status" value="1"/>
</dbReference>
<dbReference type="RefSeq" id="WP_091146448.1">
    <property type="nucleotide sequence ID" value="NZ_FNAI01000002.1"/>
</dbReference>
<dbReference type="CDD" id="cd06170">
    <property type="entry name" value="LuxR_C_like"/>
    <property type="match status" value="1"/>
</dbReference>
<dbReference type="GO" id="GO:0003677">
    <property type="term" value="F:DNA binding"/>
    <property type="evidence" value="ECO:0007669"/>
    <property type="project" value="UniProtKB-KW"/>
</dbReference>
<evidence type="ECO:0000256" key="1">
    <source>
        <dbReference type="ARBA" id="ARBA00023015"/>
    </source>
</evidence>
<dbReference type="InterPro" id="IPR000792">
    <property type="entry name" value="Tscrpt_reg_LuxR_C"/>
</dbReference>
<keyword evidence="6" id="KW-1185">Reference proteome</keyword>
<keyword evidence="1" id="KW-0805">Transcription regulation</keyword>
<dbReference type="OrthoDB" id="1727128at2"/>
<dbReference type="InterPro" id="IPR016032">
    <property type="entry name" value="Sig_transdc_resp-reg_C-effctor"/>
</dbReference>
<evidence type="ECO:0000256" key="3">
    <source>
        <dbReference type="ARBA" id="ARBA00023163"/>
    </source>
</evidence>
<keyword evidence="2" id="KW-0238">DNA-binding</keyword>
<dbReference type="Pfam" id="PF00196">
    <property type="entry name" value="GerE"/>
    <property type="match status" value="1"/>
</dbReference>
<dbReference type="PRINTS" id="PR00038">
    <property type="entry name" value="HTHLUXR"/>
</dbReference>
<dbReference type="InterPro" id="IPR035965">
    <property type="entry name" value="PAS-like_dom_sf"/>
</dbReference>
<dbReference type="PROSITE" id="PS50043">
    <property type="entry name" value="HTH_LUXR_2"/>
    <property type="match status" value="1"/>
</dbReference>
<accession>A0A1G6XBC1</accession>
<evidence type="ECO:0000313" key="5">
    <source>
        <dbReference type="EMBL" id="SDD74536.1"/>
    </source>
</evidence>
<dbReference type="EMBL" id="FNAI01000002">
    <property type="protein sequence ID" value="SDD74536.1"/>
    <property type="molecule type" value="Genomic_DNA"/>
</dbReference>
<dbReference type="Proteomes" id="UP000199072">
    <property type="component" value="Unassembled WGS sequence"/>
</dbReference>
<reference evidence="5 6" key="1">
    <citation type="submission" date="2016-10" db="EMBL/GenBank/DDBJ databases">
        <authorList>
            <person name="de Groot N.N."/>
        </authorList>
    </citation>
    <scope>NUCLEOTIDE SEQUENCE [LARGE SCALE GENOMIC DNA]</scope>
    <source>
        <strain evidence="5 6">47C3B</strain>
    </source>
</reference>
<dbReference type="GO" id="GO:0006355">
    <property type="term" value="P:regulation of DNA-templated transcription"/>
    <property type="evidence" value="ECO:0007669"/>
    <property type="project" value="InterPro"/>
</dbReference>
<keyword evidence="3" id="KW-0804">Transcription</keyword>
<dbReference type="PANTHER" id="PTHR44688:SF16">
    <property type="entry name" value="DNA-BINDING TRANSCRIPTIONAL ACTIVATOR DEVR_DOSR"/>
    <property type="match status" value="1"/>
</dbReference>
<dbReference type="AlphaFoldDB" id="A0A1G6XBC1"/>
<evidence type="ECO:0000259" key="4">
    <source>
        <dbReference type="PROSITE" id="PS50043"/>
    </source>
</evidence>
<evidence type="ECO:0000256" key="2">
    <source>
        <dbReference type="ARBA" id="ARBA00023125"/>
    </source>
</evidence>
<protein>
    <submittedName>
        <fullName evidence="5">Regulatory protein, luxR family</fullName>
    </submittedName>
</protein>
<dbReference type="InterPro" id="IPR036388">
    <property type="entry name" value="WH-like_DNA-bd_sf"/>
</dbReference>
<feature type="domain" description="HTH luxR-type" evidence="4">
    <location>
        <begin position="186"/>
        <end position="251"/>
    </location>
</feature>
<sequence>MTNSVNSSLLTKNRLGKISKEDYNQQQDYLEVVKSFARLTYESLYVIDYEKMNFEYVSENPLFLCGHSPEEVLNMGYGFYFKNVPENDLELLNLINEAGFDFFEKLPGNEKKMYSITYDFHLVNKDGKHVLINHKLTPLFLTNDKKMWKAICIVSISHHKKAGNICIHKQGTDETWELSIENNVWRKYEKPKLTKREVEILRLHAQGLTIDQIAEKIFVASDTVKYYRRRIFERLGVNNIVEALSYAVNNKIV</sequence>
<dbReference type="SUPFAM" id="SSF55785">
    <property type="entry name" value="PYP-like sensor domain (PAS domain)"/>
    <property type="match status" value="1"/>
</dbReference>
<name>A0A1G6XBC1_9SPHI</name>
<dbReference type="Gene3D" id="1.10.10.10">
    <property type="entry name" value="Winged helix-like DNA-binding domain superfamily/Winged helix DNA-binding domain"/>
    <property type="match status" value="1"/>
</dbReference>
<gene>
    <name evidence="5" type="ORF">SAMN05216464_102442</name>
</gene>
<dbReference type="Gene3D" id="3.30.450.20">
    <property type="entry name" value="PAS domain"/>
    <property type="match status" value="1"/>
</dbReference>
<proteinExistence type="predicted"/>
<dbReference type="STRING" id="1391627.SAMN05216464_102442"/>
<organism evidence="5 6">
    <name type="scientific">Mucilaginibacter pineti</name>
    <dbReference type="NCBI Taxonomy" id="1391627"/>
    <lineage>
        <taxon>Bacteria</taxon>
        <taxon>Pseudomonadati</taxon>
        <taxon>Bacteroidota</taxon>
        <taxon>Sphingobacteriia</taxon>
        <taxon>Sphingobacteriales</taxon>
        <taxon>Sphingobacteriaceae</taxon>
        <taxon>Mucilaginibacter</taxon>
    </lineage>
</organism>
<dbReference type="PANTHER" id="PTHR44688">
    <property type="entry name" value="DNA-BINDING TRANSCRIPTIONAL ACTIVATOR DEVR_DOSR"/>
    <property type="match status" value="1"/>
</dbReference>
<evidence type="ECO:0000313" key="6">
    <source>
        <dbReference type="Proteomes" id="UP000199072"/>
    </source>
</evidence>
<dbReference type="SMART" id="SM00421">
    <property type="entry name" value="HTH_LUXR"/>
    <property type="match status" value="1"/>
</dbReference>